<comment type="caution">
    <text evidence="5">The sequence shown here is derived from an EMBL/GenBank/DDBJ whole genome shotgun (WGS) entry which is preliminary data.</text>
</comment>
<dbReference type="PANTHER" id="PTHR34216">
    <property type="match status" value="1"/>
</dbReference>
<organism evidence="5 6">
    <name type="scientific">Dehalobacterium formicoaceticum</name>
    <dbReference type="NCBI Taxonomy" id="51515"/>
    <lineage>
        <taxon>Bacteria</taxon>
        <taxon>Bacillati</taxon>
        <taxon>Bacillota</taxon>
        <taxon>Clostridia</taxon>
        <taxon>Eubacteriales</taxon>
        <taxon>Peptococcaceae</taxon>
        <taxon>Dehalobacterium</taxon>
    </lineage>
</organism>
<evidence type="ECO:0000259" key="4">
    <source>
        <dbReference type="PROSITE" id="PS51677"/>
    </source>
</evidence>
<accession>A0ABT1Y666</accession>
<dbReference type="PANTHER" id="PTHR34216:SF3">
    <property type="entry name" value="POLY-BETA-1,6-N-ACETYL-D-GLUCOSAMINE N-DEACETYLASE"/>
    <property type="match status" value="1"/>
</dbReference>
<keyword evidence="6" id="KW-1185">Reference proteome</keyword>
<evidence type="ECO:0000313" key="5">
    <source>
        <dbReference type="EMBL" id="MCR6546377.1"/>
    </source>
</evidence>
<proteinExistence type="predicted"/>
<dbReference type="CDD" id="cd10918">
    <property type="entry name" value="CE4_NodB_like_5s_6s"/>
    <property type="match status" value="1"/>
</dbReference>
<dbReference type="Gene3D" id="3.20.20.370">
    <property type="entry name" value="Glycoside hydrolase/deacetylase"/>
    <property type="match status" value="1"/>
</dbReference>
<dbReference type="Pfam" id="PF01522">
    <property type="entry name" value="Polysacc_deac_1"/>
    <property type="match status" value="1"/>
</dbReference>
<dbReference type="InterPro" id="IPR011330">
    <property type="entry name" value="Glyco_hydro/deAcase_b/a-brl"/>
</dbReference>
<evidence type="ECO:0000313" key="6">
    <source>
        <dbReference type="Proteomes" id="UP001524944"/>
    </source>
</evidence>
<feature type="domain" description="NodB homology" evidence="4">
    <location>
        <begin position="89"/>
        <end position="268"/>
    </location>
</feature>
<comment type="subcellular location">
    <subcellularLocation>
        <location evidence="1">Secreted</location>
    </subcellularLocation>
</comment>
<dbReference type="RefSeq" id="WP_157677488.1">
    <property type="nucleotide sequence ID" value="NZ_CP022121.1"/>
</dbReference>
<keyword evidence="2" id="KW-0732">Signal</keyword>
<evidence type="ECO:0000256" key="3">
    <source>
        <dbReference type="SAM" id="Phobius"/>
    </source>
</evidence>
<dbReference type="InterPro" id="IPR051398">
    <property type="entry name" value="Polysacch_Deacetylase"/>
</dbReference>
<keyword evidence="3" id="KW-1133">Transmembrane helix</keyword>
<keyword evidence="3" id="KW-0472">Membrane</keyword>
<sequence length="268" mass="31061">MVHRKSVWIFGFVFLILILFLAINNLHRGVMILHYHAVNNDKSSSEKLIRVYPQELAWQMNYLKKAGYHVVTLDKAVDYLKNGSKLPFKSVAITFDDGYEDNLTFALPVLRKYHYPATIFIPTGEIGGTNSWDRERVQSMKLLNWSQMETMQKEGVSFQDHTVHHLNITKISQEKAIYELTASKDVLEKHLKTNIDYFAYPFGSLHQNAVELVQKAGYKAAFTSSPGTNVYGKTDLFRIRRMSVKEMHGGFWGRLLFVLELKFSFWKI</sequence>
<reference evidence="5 6" key="1">
    <citation type="submission" date="2022-08" db="EMBL/GenBank/DDBJ databases">
        <title>Proteogenomics of the novel Dehalobacterium formicoaceticum strain EZ94 highlights a key role of methyltransferases during anaerobic dichloromethane degradation.</title>
        <authorList>
            <person name="Wasmund K."/>
        </authorList>
    </citation>
    <scope>NUCLEOTIDE SEQUENCE [LARGE SCALE GENOMIC DNA]</scope>
    <source>
        <strain evidence="5 6">EZ94</strain>
    </source>
</reference>
<dbReference type="EMBL" id="JANPWE010000006">
    <property type="protein sequence ID" value="MCR6546377.1"/>
    <property type="molecule type" value="Genomic_DNA"/>
</dbReference>
<keyword evidence="3" id="KW-0812">Transmembrane</keyword>
<name>A0ABT1Y666_9FIRM</name>
<dbReference type="Proteomes" id="UP001524944">
    <property type="component" value="Unassembled WGS sequence"/>
</dbReference>
<gene>
    <name evidence="5" type="ORF">NVS47_12800</name>
</gene>
<protein>
    <submittedName>
        <fullName evidence="5">Polysaccharide deacetylase family protein</fullName>
    </submittedName>
</protein>
<evidence type="ECO:0000256" key="2">
    <source>
        <dbReference type="ARBA" id="ARBA00022729"/>
    </source>
</evidence>
<evidence type="ECO:0000256" key="1">
    <source>
        <dbReference type="ARBA" id="ARBA00004613"/>
    </source>
</evidence>
<dbReference type="InterPro" id="IPR002509">
    <property type="entry name" value="NODB_dom"/>
</dbReference>
<feature type="transmembrane region" description="Helical" evidence="3">
    <location>
        <begin position="6"/>
        <end position="26"/>
    </location>
</feature>
<dbReference type="SUPFAM" id="SSF88713">
    <property type="entry name" value="Glycoside hydrolase/deacetylase"/>
    <property type="match status" value="1"/>
</dbReference>
<dbReference type="PROSITE" id="PS51677">
    <property type="entry name" value="NODB"/>
    <property type="match status" value="1"/>
</dbReference>